<proteinExistence type="predicted"/>
<dbReference type="PANTHER" id="PTHR34290">
    <property type="entry name" value="SI:CH73-390P7.2"/>
    <property type="match status" value="1"/>
</dbReference>
<dbReference type="OrthoDB" id="5294764at2"/>
<reference evidence="1 2" key="1">
    <citation type="submission" date="2018-12" db="EMBL/GenBank/DDBJ databases">
        <title>The genome sequences of Variovorax guangxiensis DSM 27352.</title>
        <authorList>
            <person name="Gao J."/>
            <person name="Sun J."/>
        </authorList>
    </citation>
    <scope>NUCLEOTIDE SEQUENCE [LARGE SCALE GENOMIC DNA]</scope>
    <source>
        <strain evidence="1 2">DSM 27352</strain>
    </source>
</reference>
<evidence type="ECO:0000313" key="1">
    <source>
        <dbReference type="EMBL" id="RUR70730.1"/>
    </source>
</evidence>
<gene>
    <name evidence="1" type="ORF">EJP67_27090</name>
</gene>
<dbReference type="GO" id="GO:0015035">
    <property type="term" value="F:protein-disulfide reductase activity"/>
    <property type="evidence" value="ECO:0007669"/>
    <property type="project" value="InterPro"/>
</dbReference>
<dbReference type="Proteomes" id="UP000281118">
    <property type="component" value="Unassembled WGS sequence"/>
</dbReference>
<dbReference type="AlphaFoldDB" id="A0A433MSE7"/>
<dbReference type="EMBL" id="RXFT01000015">
    <property type="protein sequence ID" value="RUR70730.1"/>
    <property type="molecule type" value="Genomic_DNA"/>
</dbReference>
<protein>
    <submittedName>
        <fullName evidence="1">DUF393 domain-containing protein</fullName>
    </submittedName>
</protein>
<comment type="caution">
    <text evidence="1">The sequence shown here is derived from an EMBL/GenBank/DDBJ whole genome shotgun (WGS) entry which is preliminary data.</text>
</comment>
<name>A0A433MSE7_9BURK</name>
<accession>A0A433MSE7</accession>
<evidence type="ECO:0000313" key="2">
    <source>
        <dbReference type="Proteomes" id="UP000281118"/>
    </source>
</evidence>
<sequence>MSHTVTPTYPLTIYFDASCAICSAEMGALKARDAAGRLQLVDCSPIGFTGGPAPREALMAAIHVSSADGKVHVGVPAIRICRAAVGLSSGGLLLDLPLVAPLADRAYALLARNRYRIPRWLAARLAGRVAPSCDDGNCRI</sequence>
<dbReference type="InterPro" id="IPR007263">
    <property type="entry name" value="DCC1-like"/>
</dbReference>
<dbReference type="InterPro" id="IPR044691">
    <property type="entry name" value="DCC1_Trx"/>
</dbReference>
<dbReference type="PANTHER" id="PTHR34290:SF2">
    <property type="entry name" value="OS04G0668800 PROTEIN"/>
    <property type="match status" value="1"/>
</dbReference>
<organism evidence="1 2">
    <name type="scientific">Variovorax guangxiensis</name>
    <dbReference type="NCBI Taxonomy" id="1775474"/>
    <lineage>
        <taxon>Bacteria</taxon>
        <taxon>Pseudomonadati</taxon>
        <taxon>Pseudomonadota</taxon>
        <taxon>Betaproteobacteria</taxon>
        <taxon>Burkholderiales</taxon>
        <taxon>Comamonadaceae</taxon>
        <taxon>Variovorax</taxon>
    </lineage>
</organism>
<dbReference type="Pfam" id="PF04134">
    <property type="entry name" value="DCC1-like"/>
    <property type="match status" value="1"/>
</dbReference>
<dbReference type="RefSeq" id="WP_126024838.1">
    <property type="nucleotide sequence ID" value="NZ_RXFT01000015.1"/>
</dbReference>